<evidence type="ECO:0000313" key="4">
    <source>
        <dbReference type="Proteomes" id="UP001160519"/>
    </source>
</evidence>
<name>A0AA43QA40_9GAMM</name>
<keyword evidence="3" id="KW-0418">Kinase</keyword>
<dbReference type="InterPro" id="IPR025286">
    <property type="entry name" value="MOFRL_assoc_dom"/>
</dbReference>
<evidence type="ECO:0000259" key="2">
    <source>
        <dbReference type="Pfam" id="PF13660"/>
    </source>
</evidence>
<keyword evidence="4" id="KW-1185">Reference proteome</keyword>
<accession>A0AA43QA40</accession>
<feature type="domain" description="MOFRL-associated" evidence="2">
    <location>
        <begin position="14"/>
        <end position="242"/>
    </location>
</feature>
<organism evidence="3 4">
    <name type="scientific">Candidatus Methylobacter titanis</name>
    <dbReference type="NCBI Taxonomy" id="3053457"/>
    <lineage>
        <taxon>Bacteria</taxon>
        <taxon>Pseudomonadati</taxon>
        <taxon>Pseudomonadota</taxon>
        <taxon>Gammaproteobacteria</taxon>
        <taxon>Methylococcales</taxon>
        <taxon>Methylococcaceae</taxon>
        <taxon>Methylobacter</taxon>
    </lineage>
</organism>
<dbReference type="Proteomes" id="UP001160519">
    <property type="component" value="Unassembled WGS sequence"/>
</dbReference>
<sequence length="450" mass="46891">MSPLPDPALMRQDAVSIFQAGITAADPYQAVKRYLVPELLGNYSKVHLIAFGKAACAMAQAAQEIIPADRLAGKGIAVTNYENVTCIDNVEVIGAAHPLPDAAGLNAAQLIADRVRDAKANELVLVLVSGGGSALIPYPAGQITLQEKIATTDLLLASGATINQINCVRKHLSQLKGGGLARLAAPAHVHALILSDVLGDDLSAIASGPTVADNSTYADAIEVFKVKGVWEQVPINVRQHLEQGKLGAIAETPKPGDYIFKNTGHTLIGSNAISVNAMLQAAKNLGYETELYSDHLCGEARTVGATLVARYVEGRLPKIGALGEVFLQNQAIALLAGGETTVSLKGKGRGGRNQEMALAFAIAVEQHGLTGNWVFLSGGTDGRDGPTDAAGGIVDRNTIKRMVQAGVNPIELLENNDSYTALKASGDLVNTGATGTNVADLQILLIQPAP</sequence>
<comment type="caution">
    <text evidence="3">The sequence shown here is derived from an EMBL/GenBank/DDBJ whole genome shotgun (WGS) entry which is preliminary data.</text>
</comment>
<dbReference type="InterPro" id="IPR039760">
    <property type="entry name" value="MOFRL_protein"/>
</dbReference>
<dbReference type="GO" id="GO:0008887">
    <property type="term" value="F:glycerate kinase activity"/>
    <property type="evidence" value="ECO:0007669"/>
    <property type="project" value="InterPro"/>
</dbReference>
<dbReference type="SUPFAM" id="SSF82544">
    <property type="entry name" value="GckA/TtuD-like"/>
    <property type="match status" value="1"/>
</dbReference>
<dbReference type="Pfam" id="PF13660">
    <property type="entry name" value="DUF4147"/>
    <property type="match status" value="1"/>
</dbReference>
<dbReference type="InterPro" id="IPR007835">
    <property type="entry name" value="MOFRL"/>
</dbReference>
<dbReference type="GO" id="GO:0005737">
    <property type="term" value="C:cytoplasm"/>
    <property type="evidence" value="ECO:0007669"/>
    <property type="project" value="TreeGrafter"/>
</dbReference>
<dbReference type="Pfam" id="PF05161">
    <property type="entry name" value="MOFRL"/>
    <property type="match status" value="1"/>
</dbReference>
<dbReference type="Gene3D" id="3.40.50.10180">
    <property type="entry name" value="Glycerate kinase, MOFRL-like N-terminal domain"/>
    <property type="match status" value="1"/>
</dbReference>
<dbReference type="InterPro" id="IPR037035">
    <property type="entry name" value="GK-like_C_sf"/>
</dbReference>
<dbReference type="Gene3D" id="3.40.1480.10">
    <property type="entry name" value="MOFRL domain"/>
    <property type="match status" value="1"/>
</dbReference>
<dbReference type="PANTHER" id="PTHR12227:SF0">
    <property type="entry name" value="GLYCERATE KINASE"/>
    <property type="match status" value="1"/>
</dbReference>
<protein>
    <submittedName>
        <fullName evidence="3">Glycerate kinase</fullName>
    </submittedName>
</protein>
<dbReference type="AlphaFoldDB" id="A0AA43QA40"/>
<dbReference type="PANTHER" id="PTHR12227">
    <property type="entry name" value="GLYCERATE KINASE"/>
    <property type="match status" value="1"/>
</dbReference>
<keyword evidence="3" id="KW-0808">Transferase</keyword>
<evidence type="ECO:0000313" key="3">
    <source>
        <dbReference type="EMBL" id="MDI1232108.1"/>
    </source>
</evidence>
<evidence type="ECO:0000259" key="1">
    <source>
        <dbReference type="Pfam" id="PF05161"/>
    </source>
</evidence>
<gene>
    <name evidence="3" type="ORF">PSU93_13255</name>
</gene>
<feature type="domain" description="MOFRL" evidence="1">
    <location>
        <begin position="333"/>
        <end position="440"/>
    </location>
</feature>
<reference evidence="3" key="1">
    <citation type="submission" date="2023-01" db="EMBL/GenBank/DDBJ databases">
        <title>Biogeochemical cycle of methane in antarctic sediments.</title>
        <authorList>
            <person name="Roldan D.M."/>
            <person name="Menes R.J."/>
        </authorList>
    </citation>
    <scope>NUCLEOTIDE SEQUENCE [LARGE SCALE GENOMIC DNA]</scope>
    <source>
        <strain evidence="3">K-2018 MAG008</strain>
    </source>
</reference>
<dbReference type="InterPro" id="IPR038614">
    <property type="entry name" value="GK_N_sf"/>
</dbReference>
<proteinExistence type="predicted"/>
<dbReference type="EMBL" id="JAQSDF010000059">
    <property type="protein sequence ID" value="MDI1232108.1"/>
    <property type="molecule type" value="Genomic_DNA"/>
</dbReference>